<keyword evidence="2" id="KW-1185">Reference proteome</keyword>
<name>A0AAN0T563_HEYCO</name>
<dbReference type="Proteomes" id="UP000032024">
    <property type="component" value="Chromosome"/>
</dbReference>
<dbReference type="AlphaFoldDB" id="A0AAN0T563"/>
<evidence type="ECO:0000313" key="1">
    <source>
        <dbReference type="EMBL" id="AJO23012.1"/>
    </source>
</evidence>
<protein>
    <submittedName>
        <fullName evidence="1">Uncharacterized protein</fullName>
    </submittedName>
</protein>
<reference evidence="2" key="1">
    <citation type="submission" date="2015-01" db="EMBL/GenBank/DDBJ databases">
        <title>Comparative genome analysis of Bacillus coagulans HM-08, Clostridium butyricum HM-68, Bacillus subtilis HM-66 and Bacillus paralicheniformis BL-09.</title>
        <authorList>
            <person name="Zhang H."/>
        </authorList>
    </citation>
    <scope>NUCLEOTIDE SEQUENCE [LARGE SCALE GENOMIC DNA]</scope>
    <source>
        <strain evidence="2">HM-08</strain>
    </source>
</reference>
<evidence type="ECO:0000313" key="2">
    <source>
        <dbReference type="Proteomes" id="UP000032024"/>
    </source>
</evidence>
<organism evidence="1 2">
    <name type="scientific">Heyndrickxia coagulans</name>
    <name type="common">Weizmannia coagulans</name>
    <dbReference type="NCBI Taxonomy" id="1398"/>
    <lineage>
        <taxon>Bacteria</taxon>
        <taxon>Bacillati</taxon>
        <taxon>Bacillota</taxon>
        <taxon>Bacilli</taxon>
        <taxon>Bacillales</taxon>
        <taxon>Bacillaceae</taxon>
        <taxon>Heyndrickxia</taxon>
    </lineage>
</organism>
<accession>A0AAN0T563</accession>
<dbReference type="EMBL" id="CP010525">
    <property type="protein sequence ID" value="AJO23012.1"/>
    <property type="molecule type" value="Genomic_DNA"/>
</dbReference>
<sequence length="52" mass="5678">MKLMMEKSAWQAGTGNISKSHAQGGLGRLLNGSIKTVRAGHHFQKSPVQMRD</sequence>
<proteinExistence type="predicted"/>
<gene>
    <name evidence="1" type="ORF">SB48_HM08orf03499</name>
</gene>